<comment type="subcellular location">
    <subcellularLocation>
        <location evidence="1">Secreted</location>
    </subcellularLocation>
</comment>
<evidence type="ECO:0000313" key="4">
    <source>
        <dbReference type="EMBL" id="MDR6705562.1"/>
    </source>
</evidence>
<dbReference type="PANTHER" id="PTHR38340">
    <property type="entry name" value="S-LAYER PROTEIN"/>
    <property type="match status" value="1"/>
</dbReference>
<dbReference type="PRINTS" id="PR00313">
    <property type="entry name" value="CABNDNGRPT"/>
</dbReference>
<dbReference type="Gene3D" id="2.150.10.10">
    <property type="entry name" value="Serralysin-like metalloprotease, C-terminal"/>
    <property type="match status" value="5"/>
</dbReference>
<dbReference type="Proteomes" id="UP001265315">
    <property type="component" value="Unassembled WGS sequence"/>
</dbReference>
<proteinExistence type="predicted"/>
<dbReference type="InterPro" id="IPR030934">
    <property type="entry name" value="Intein_C"/>
</dbReference>
<dbReference type="NCBIfam" id="TIGR01443">
    <property type="entry name" value="intein_Cterm"/>
    <property type="match status" value="1"/>
</dbReference>
<gene>
    <name evidence="4" type="ORF">J2W61_005437</name>
</gene>
<keyword evidence="2" id="KW-0964">Secreted</keyword>
<dbReference type="InterPro" id="IPR003587">
    <property type="entry name" value="Hint_dom_N"/>
</dbReference>
<dbReference type="InterPro" id="IPR018511">
    <property type="entry name" value="Hemolysin-typ_Ca-bd_CS"/>
</dbReference>
<dbReference type="RefSeq" id="WP_272874725.1">
    <property type="nucleotide sequence ID" value="NZ_JAGIPE010000023.1"/>
</dbReference>
<comment type="caution">
    <text evidence="4">The sequence shown here is derived from an EMBL/GenBank/DDBJ whole genome shotgun (WGS) entry which is preliminary data.</text>
</comment>
<accession>A0AAW8M2P9</accession>
<name>A0AAW8M2P9_AGRTU</name>
<dbReference type="PROSITE" id="PS50818">
    <property type="entry name" value="INTEIN_C_TER"/>
    <property type="match status" value="1"/>
</dbReference>
<dbReference type="Pfam" id="PF06594">
    <property type="entry name" value="HCBP_related"/>
    <property type="match status" value="2"/>
</dbReference>
<dbReference type="InterPro" id="IPR050557">
    <property type="entry name" value="RTX_toxin/Mannuronan_C5-epim"/>
</dbReference>
<dbReference type="GO" id="GO:0016539">
    <property type="term" value="P:intein-mediated protein splicing"/>
    <property type="evidence" value="ECO:0007669"/>
    <property type="project" value="InterPro"/>
</dbReference>
<dbReference type="InterPro" id="IPR036844">
    <property type="entry name" value="Hint_dom_sf"/>
</dbReference>
<protein>
    <submittedName>
        <fullName evidence="4">Ca2+-binding RTX toxin-like protein</fullName>
    </submittedName>
</protein>
<dbReference type="SUPFAM" id="SSF51120">
    <property type="entry name" value="beta-Roll"/>
    <property type="match status" value="5"/>
</dbReference>
<evidence type="ECO:0000259" key="3">
    <source>
        <dbReference type="SMART" id="SM00306"/>
    </source>
</evidence>
<dbReference type="CDD" id="cd00081">
    <property type="entry name" value="Hint"/>
    <property type="match status" value="1"/>
</dbReference>
<evidence type="ECO:0000313" key="5">
    <source>
        <dbReference type="Proteomes" id="UP001265315"/>
    </source>
</evidence>
<dbReference type="PROSITE" id="PS00330">
    <property type="entry name" value="HEMOLYSIN_CALCIUM"/>
    <property type="match status" value="5"/>
</dbReference>
<dbReference type="GO" id="GO:0005576">
    <property type="term" value="C:extracellular region"/>
    <property type="evidence" value="ECO:0007669"/>
    <property type="project" value="UniProtKB-SubCell"/>
</dbReference>
<dbReference type="InterPro" id="IPR011049">
    <property type="entry name" value="Serralysin-like_metalloprot_C"/>
</dbReference>
<dbReference type="InterPro" id="IPR010566">
    <property type="entry name" value="Haemolys_ca-bd"/>
</dbReference>
<feature type="domain" description="Hint" evidence="3">
    <location>
        <begin position="193"/>
        <end position="290"/>
    </location>
</feature>
<dbReference type="Pfam" id="PF00353">
    <property type="entry name" value="HemolysinCabind"/>
    <property type="match status" value="6"/>
</dbReference>
<dbReference type="InterPro" id="IPR001343">
    <property type="entry name" value="Hemolysn_Ca-bd"/>
</dbReference>
<dbReference type="PANTHER" id="PTHR38340:SF1">
    <property type="entry name" value="S-LAYER PROTEIN"/>
    <property type="match status" value="1"/>
</dbReference>
<dbReference type="GO" id="GO:0005509">
    <property type="term" value="F:calcium ion binding"/>
    <property type="evidence" value="ECO:0007669"/>
    <property type="project" value="InterPro"/>
</dbReference>
<dbReference type="EMBL" id="JAVDSW010000012">
    <property type="protein sequence ID" value="MDR6705562.1"/>
    <property type="molecule type" value="Genomic_DNA"/>
</dbReference>
<evidence type="ECO:0000256" key="1">
    <source>
        <dbReference type="ARBA" id="ARBA00004613"/>
    </source>
</evidence>
<dbReference type="SMART" id="SM00306">
    <property type="entry name" value="HintN"/>
    <property type="match status" value="1"/>
</dbReference>
<reference evidence="4" key="1">
    <citation type="submission" date="2023-07" db="EMBL/GenBank/DDBJ databases">
        <title>Sorghum-associated microbial communities from plants grown in Nebraska, USA.</title>
        <authorList>
            <person name="Schachtman D."/>
        </authorList>
    </citation>
    <scope>NUCLEOTIDE SEQUENCE</scope>
    <source>
        <strain evidence="4">1457</strain>
    </source>
</reference>
<evidence type="ECO:0000256" key="2">
    <source>
        <dbReference type="ARBA" id="ARBA00022525"/>
    </source>
</evidence>
<dbReference type="InterPro" id="IPR006141">
    <property type="entry name" value="Intein_N"/>
</dbReference>
<sequence length="1510" mass="159003">MSSINGTLLAEIDGVKYYTDGIEKGNISVSGNIFYVSFGTNYDAVTGTWGDGSAFGGGRMVTFEVDDAGNIRVGGSVKGFSGGVVKYADGTYGFYAGASISALDDFISLGVSIDGTLGSNGSNLSSYNTINVYPDGRIQRVEYFPGNSDYNYVMVQVTTTDKSGVVTVDKYSVGDPQVAARLAAGLMPHLYDQKCFPAGTLISMADGTRIPIENIKMGDEVLSFEGLGGVICRKVVRVFSGETDQWVDLYRTGETTDQAQLPFLTATPSHYFLTPSGSFSQLKDLLAIHDDVFEVVGEDGFIIKVVGKTRYNKTLVDAGGLEPSSEWRTFNFEVDGTHTYVANGIRVHNDSLFLPQTNEAHLIDSIIERLSFALFEGNAWKDIVLGSALRSFGTVAADAVFGEDDFSAELLLGRYALNVVDSVGGYAGRALVSALIDDADIDPALASALSIFAQEAGSNLAQLAALEFLAANAGGTIALESQQALDNSANGFNFGEIIASAGFAALGSYAGSQLADLLDMDPELAALVAGPTQAAIVKVGDNIIAGNPWNLGVSSSMLNSLGSVAGTILANNIGNFDTYTEQMGSNIGSNIGAFIFSSLGPVGTFIGSLLGGLLGGLIGGVFGDDPEGFADIEFNTLEDLYRISRVYGEDRAHKDVARDLAESHISIVKSILDLVDGDVLAGNVARLTFGFVEEDFSVKIDGEEYNLGSDAKSTIDIGVFEALRSMQIAGGDVYARRAIHTTLETYQEWSISADGATAVPRTVIDPTGGSASAQQTSSSDALNQLMSALMIAKEYQNYLRNISAINAIIAADPNSEFAIGWQMTLAQAFALGIHQRSEIDWTGGWDWWLEHNAVTSDKVVFTYLDGERWFVLGANSPAVIADTIAPGQKDTISGGERSDYIFVDEESFDGDVSQSGKAGEFIGFNGFDRAGKTEIGFAARINGGAGDDQIYGGDLGNDLFGGAGSDFLIGGKLDDWLFGGDGDDVLLAGGGLGDVLDGGSGNDRLLGDDSEDWLSGGSGDDMLRGFAGNDVLEGGAGRDILIGGDGSDRYVYRVDSGVDVITDSGTTGNDVIVFGNGILPSDLVIHRLAGDDLVIRINGNDSALLVITGGFLTDFSGIERFEFADGTVWSRGHVISLAVQNELSSVTLEGDGASATISGTAGDDDLAGAGGDDVLQGGVGSDVYRFNLGDGADTIIDLGLTRDIDRVVFGAGITSASLMLSRDPADSSVLVLGIDGTNDKLSIHYRNPDFSDGIELFEFADGTRLSYRELSKLYISQNQTIGDDILVGGFTDEILSGGRGDDTLRGGGGYDQLIGGEGDDTYIYNRGDGYVVISENSGADKLVFGQGISFEDIHLSVSGRDDRSLLISFRGMPGRIEVVGQLYSFGVEQFVFPDGTIWSAQDVKSALTARATDRNDDQIAGSSQADVLHGGAGDDRIYGYNDNDQIRGGAGDDVLIGGWHDDTYFYDLGDGNDIIVEGGYDGDNDRLVFGTGISLGNLSYSQGPYAAANG</sequence>
<dbReference type="Gene3D" id="2.170.16.10">
    <property type="entry name" value="Hedgehog/Intein (Hint) domain"/>
    <property type="match status" value="1"/>
</dbReference>
<organism evidence="4 5">
    <name type="scientific">Agrobacterium tumefaciens</name>
    <dbReference type="NCBI Taxonomy" id="358"/>
    <lineage>
        <taxon>Bacteria</taxon>
        <taxon>Pseudomonadati</taxon>
        <taxon>Pseudomonadota</taxon>
        <taxon>Alphaproteobacteria</taxon>
        <taxon>Hyphomicrobiales</taxon>
        <taxon>Rhizobiaceae</taxon>
        <taxon>Rhizobium/Agrobacterium group</taxon>
        <taxon>Agrobacterium</taxon>
        <taxon>Agrobacterium tumefaciens complex</taxon>
    </lineage>
</organism>
<dbReference type="SUPFAM" id="SSF51294">
    <property type="entry name" value="Hedgehog/intein (Hint) domain"/>
    <property type="match status" value="1"/>
</dbReference>
<feature type="non-terminal residue" evidence="4">
    <location>
        <position position="1510"/>
    </location>
</feature>
<dbReference type="PROSITE" id="PS50817">
    <property type="entry name" value="INTEIN_N_TER"/>
    <property type="match status" value="1"/>
</dbReference>